<feature type="transmembrane region" description="Helical" evidence="5">
    <location>
        <begin position="45"/>
        <end position="69"/>
    </location>
</feature>
<dbReference type="PANTHER" id="PTHR23523:SF2">
    <property type="entry name" value="2-NITROIMIDAZOLE TRANSPORTER"/>
    <property type="match status" value="1"/>
</dbReference>
<reference evidence="7 8" key="1">
    <citation type="submission" date="2020-07" db="EMBL/GenBank/DDBJ databases">
        <title>Sequencing the genomes of 1000 actinobacteria strains.</title>
        <authorList>
            <person name="Klenk H.-P."/>
        </authorList>
    </citation>
    <scope>NUCLEOTIDE SEQUENCE [LARGE SCALE GENOMIC DNA]</scope>
    <source>
        <strain evidence="7 8">DSM 103164</strain>
    </source>
</reference>
<feature type="transmembrane region" description="Helical" evidence="5">
    <location>
        <begin position="81"/>
        <end position="99"/>
    </location>
</feature>
<feature type="transmembrane region" description="Helical" evidence="5">
    <location>
        <begin position="336"/>
        <end position="355"/>
    </location>
</feature>
<feature type="transmembrane region" description="Helical" evidence="5">
    <location>
        <begin position="367"/>
        <end position="387"/>
    </location>
</feature>
<protein>
    <submittedName>
        <fullName evidence="7">CP family cyanate transporter-like MFS transporter</fullName>
    </submittedName>
</protein>
<feature type="domain" description="Major facilitator superfamily (MFS) profile" evidence="6">
    <location>
        <begin position="13"/>
        <end position="391"/>
    </location>
</feature>
<dbReference type="Gene3D" id="1.20.1250.20">
    <property type="entry name" value="MFS general substrate transporter like domains"/>
    <property type="match status" value="1"/>
</dbReference>
<dbReference type="Proteomes" id="UP000527616">
    <property type="component" value="Unassembled WGS sequence"/>
</dbReference>
<proteinExistence type="predicted"/>
<evidence type="ECO:0000313" key="7">
    <source>
        <dbReference type="EMBL" id="NYI70063.1"/>
    </source>
</evidence>
<keyword evidence="3 5" id="KW-1133">Transmembrane helix</keyword>
<dbReference type="AlphaFoldDB" id="A0A7Z0D744"/>
<feature type="transmembrane region" description="Helical" evidence="5">
    <location>
        <begin position="212"/>
        <end position="234"/>
    </location>
</feature>
<comment type="subcellular location">
    <subcellularLocation>
        <location evidence="1">Cell membrane</location>
        <topology evidence="1">Multi-pass membrane protein</topology>
    </subcellularLocation>
</comment>
<keyword evidence="4 5" id="KW-0472">Membrane</keyword>
<dbReference type="GO" id="GO:0022857">
    <property type="term" value="F:transmembrane transporter activity"/>
    <property type="evidence" value="ECO:0007669"/>
    <property type="project" value="InterPro"/>
</dbReference>
<accession>A0A7Z0D744</accession>
<feature type="transmembrane region" description="Helical" evidence="5">
    <location>
        <begin position="277"/>
        <end position="297"/>
    </location>
</feature>
<feature type="transmembrane region" description="Helical" evidence="5">
    <location>
        <begin position="105"/>
        <end position="127"/>
    </location>
</feature>
<comment type="caution">
    <text evidence="7">The sequence shown here is derived from an EMBL/GenBank/DDBJ whole genome shotgun (WGS) entry which is preliminary data.</text>
</comment>
<organism evidence="7 8">
    <name type="scientific">Naumannella cuiyingiana</name>
    <dbReference type="NCBI Taxonomy" id="1347891"/>
    <lineage>
        <taxon>Bacteria</taxon>
        <taxon>Bacillati</taxon>
        <taxon>Actinomycetota</taxon>
        <taxon>Actinomycetes</taxon>
        <taxon>Propionibacteriales</taxon>
        <taxon>Propionibacteriaceae</taxon>
        <taxon>Naumannella</taxon>
    </lineage>
</organism>
<dbReference type="InterPro" id="IPR052524">
    <property type="entry name" value="MFS_Cyanate_Porter"/>
</dbReference>
<dbReference type="SUPFAM" id="SSF103473">
    <property type="entry name" value="MFS general substrate transporter"/>
    <property type="match status" value="1"/>
</dbReference>
<evidence type="ECO:0000313" key="8">
    <source>
        <dbReference type="Proteomes" id="UP000527616"/>
    </source>
</evidence>
<gene>
    <name evidence="7" type="ORF">GGQ54_000623</name>
</gene>
<dbReference type="Pfam" id="PF07690">
    <property type="entry name" value="MFS_1"/>
    <property type="match status" value="1"/>
</dbReference>
<evidence type="ECO:0000256" key="4">
    <source>
        <dbReference type="ARBA" id="ARBA00023136"/>
    </source>
</evidence>
<evidence type="ECO:0000256" key="1">
    <source>
        <dbReference type="ARBA" id="ARBA00004651"/>
    </source>
</evidence>
<dbReference type="PANTHER" id="PTHR23523">
    <property type="match status" value="1"/>
</dbReference>
<evidence type="ECO:0000256" key="3">
    <source>
        <dbReference type="ARBA" id="ARBA00022989"/>
    </source>
</evidence>
<dbReference type="EMBL" id="JACBZS010000001">
    <property type="protein sequence ID" value="NYI70063.1"/>
    <property type="molecule type" value="Genomic_DNA"/>
</dbReference>
<dbReference type="GO" id="GO:0005886">
    <property type="term" value="C:plasma membrane"/>
    <property type="evidence" value="ECO:0007669"/>
    <property type="project" value="UniProtKB-SubCell"/>
</dbReference>
<name>A0A7Z0D744_9ACTN</name>
<feature type="transmembrane region" description="Helical" evidence="5">
    <location>
        <begin position="246"/>
        <end position="270"/>
    </location>
</feature>
<evidence type="ECO:0000256" key="2">
    <source>
        <dbReference type="ARBA" id="ARBA00022692"/>
    </source>
</evidence>
<evidence type="ECO:0000256" key="5">
    <source>
        <dbReference type="SAM" id="Phobius"/>
    </source>
</evidence>
<dbReference type="InterPro" id="IPR020846">
    <property type="entry name" value="MFS_dom"/>
</dbReference>
<keyword evidence="2 5" id="KW-0812">Transmembrane</keyword>
<feature type="transmembrane region" description="Helical" evidence="5">
    <location>
        <begin position="303"/>
        <end position="324"/>
    </location>
</feature>
<keyword evidence="8" id="KW-1185">Reference proteome</keyword>
<dbReference type="InterPro" id="IPR011701">
    <property type="entry name" value="MFS"/>
</dbReference>
<dbReference type="PROSITE" id="PS50850">
    <property type="entry name" value="MFS"/>
    <property type="match status" value="1"/>
</dbReference>
<sequence length="421" mass="43165">MTRGGGPRVGAGLLALVALLSLAANLRVAAVAVSPELSPIRADLAMTGVVAGLLTSLPVICFAIFGILAPALSGLVGLHRAVALGLLAVVAGQAGRVFAQDQVTFLALSALALAGMALGNVLLPALVKLHFPDRVGQVTAWYTTTLMIGMTLASVGTAPLADAVGGWRPALAVWAVLAAICLAPWLGLLGHDARIGPAERRVGLGEIARTPTAWILTAFFALQAMQAYALFGWLPTIFVDAGLDRVTAGALLAVVAGIGVPLALVFSYWTARHPSPYGLIGVTIGFAVIGDLGLLLAPTAAPVLWAIILGIGNSSFPIYLAMIGHRARTTAGLRSLSAFTQSTGYAFGLLGPMAVGVLRDATGGWTWPLALMMAISVLMAFFALLAARPRVIEDELPAAGSAQPVVDRAQCAAAESERPAP</sequence>
<evidence type="ECO:0000259" key="6">
    <source>
        <dbReference type="PROSITE" id="PS50850"/>
    </source>
</evidence>
<dbReference type="InterPro" id="IPR036259">
    <property type="entry name" value="MFS_trans_sf"/>
</dbReference>
<feature type="transmembrane region" description="Helical" evidence="5">
    <location>
        <begin position="139"/>
        <end position="159"/>
    </location>
</feature>
<dbReference type="RefSeq" id="WP_179444057.1">
    <property type="nucleotide sequence ID" value="NZ_JACBZS010000001.1"/>
</dbReference>
<feature type="transmembrane region" description="Helical" evidence="5">
    <location>
        <begin position="171"/>
        <end position="191"/>
    </location>
</feature>